<dbReference type="EMBL" id="JBHLVF010000012">
    <property type="protein sequence ID" value="MFC0391740.1"/>
    <property type="molecule type" value="Genomic_DNA"/>
</dbReference>
<gene>
    <name evidence="2" type="ORF">ACFFJ8_10225</name>
</gene>
<accession>A0ABV6J779</accession>
<evidence type="ECO:0000313" key="2">
    <source>
        <dbReference type="EMBL" id="MFC0391740.1"/>
    </source>
</evidence>
<feature type="coiled-coil region" evidence="1">
    <location>
        <begin position="10"/>
        <end position="103"/>
    </location>
</feature>
<dbReference type="Proteomes" id="UP001589818">
    <property type="component" value="Unassembled WGS sequence"/>
</dbReference>
<sequence length="116" mass="13395">MENQNQGQTINSQQMSYQQFQEQVQQQQAQERIQAQQALRNAGLDQRSQKVNQVVIEIQNIQHELQLAENQIQMQMDAQKRQIQNILQRLQQAEQQVKSTISAISAEPAQSSIPIQ</sequence>
<dbReference type="RefSeq" id="WP_204821167.1">
    <property type="nucleotide sequence ID" value="NZ_JANHOF010000011.1"/>
</dbReference>
<evidence type="ECO:0000313" key="3">
    <source>
        <dbReference type="Proteomes" id="UP001589818"/>
    </source>
</evidence>
<organism evidence="2 3">
    <name type="scientific">Paenibacillus mendelii</name>
    <dbReference type="NCBI Taxonomy" id="206163"/>
    <lineage>
        <taxon>Bacteria</taxon>
        <taxon>Bacillati</taxon>
        <taxon>Bacillota</taxon>
        <taxon>Bacilli</taxon>
        <taxon>Bacillales</taxon>
        <taxon>Paenibacillaceae</taxon>
        <taxon>Paenibacillus</taxon>
    </lineage>
</organism>
<name>A0ABV6J779_9BACL</name>
<keyword evidence="3" id="KW-1185">Reference proteome</keyword>
<reference evidence="2 3" key="1">
    <citation type="submission" date="2024-09" db="EMBL/GenBank/DDBJ databases">
        <authorList>
            <person name="Sun Q."/>
            <person name="Mori K."/>
        </authorList>
    </citation>
    <scope>NUCLEOTIDE SEQUENCE [LARGE SCALE GENOMIC DNA]</scope>
    <source>
        <strain evidence="2 3">CCM 4839</strain>
    </source>
</reference>
<evidence type="ECO:0000256" key="1">
    <source>
        <dbReference type="SAM" id="Coils"/>
    </source>
</evidence>
<protein>
    <recommendedName>
        <fullName evidence="4">FlxA protein</fullName>
    </recommendedName>
</protein>
<keyword evidence="1" id="KW-0175">Coiled coil</keyword>
<comment type="caution">
    <text evidence="2">The sequence shown here is derived from an EMBL/GenBank/DDBJ whole genome shotgun (WGS) entry which is preliminary data.</text>
</comment>
<evidence type="ECO:0008006" key="4">
    <source>
        <dbReference type="Google" id="ProtNLM"/>
    </source>
</evidence>
<proteinExistence type="predicted"/>